<dbReference type="Proteomes" id="UP001150941">
    <property type="component" value="Unassembled WGS sequence"/>
</dbReference>
<feature type="region of interest" description="Disordered" evidence="1">
    <location>
        <begin position="55"/>
        <end position="106"/>
    </location>
</feature>
<reference evidence="2" key="2">
    <citation type="journal article" date="2023" name="IMA Fungus">
        <title>Comparative genomic study of the Penicillium genus elucidates a diverse pangenome and 15 lateral gene transfer events.</title>
        <authorList>
            <person name="Petersen C."/>
            <person name="Sorensen T."/>
            <person name="Nielsen M.R."/>
            <person name="Sondergaard T.E."/>
            <person name="Sorensen J.L."/>
            <person name="Fitzpatrick D.A."/>
            <person name="Frisvad J.C."/>
            <person name="Nielsen K.L."/>
        </authorList>
    </citation>
    <scope>NUCLEOTIDE SEQUENCE</scope>
    <source>
        <strain evidence="2">IBT 19713</strain>
    </source>
</reference>
<comment type="caution">
    <text evidence="2">The sequence shown here is derived from an EMBL/GenBank/DDBJ whole genome shotgun (WGS) entry which is preliminary data.</text>
</comment>
<name>A0A9W9NSW7_9EURO</name>
<feature type="compositionally biased region" description="Polar residues" evidence="1">
    <location>
        <begin position="91"/>
        <end position="106"/>
    </location>
</feature>
<feature type="region of interest" description="Disordered" evidence="1">
    <location>
        <begin position="493"/>
        <end position="567"/>
    </location>
</feature>
<gene>
    <name evidence="2" type="ORF">N7468_006792</name>
</gene>
<evidence type="ECO:0000313" key="2">
    <source>
        <dbReference type="EMBL" id="KAJ5225567.1"/>
    </source>
</evidence>
<sequence>MLLNLGLTADAAAAHTNDLSVDPETPPAQSTSYYSQAFSLSSLLFLGGLYSTKQADGPSQPPGVISSVAMSPTSSTEGETSQDPSVLAKTRASTPQATRKSTRTKTAYQLAHPAHHARHKRLKLRPKLLLQLQQISRTPRPLPILDILPSTVYLPRLARKFPTKFRGRNGLGPYDLIIVMSELYERSMTSGPEQPPHTDDDEDQREVVATICQMLQEDARQKGKAEICLNFGPVWEATPLPSGSYEFVAQTDQGVRVMRWAMREKNRRMSAPQGIPTGDDTKRFTFSVIDPTTRRHPVIASMTRNQLEVFDTYSPVVRSGNGSTTPSSNVSVISDVSDDAPCEANMITLDDGMRTLIIVTGIWVAFREGWSNNFSYGDAVSSSTKSPTSPASSKPCSIAASADRVDVNQLQERSNDTRSSVPKSISRRSITMGTLTANDTMGYGSLTRRSNSTGAAFMEKVKRRSSSAAGRGRVNRHSLLNGVGDTGYEIVVPRPASIPRNPTDLEETIKQPTPQAQPAAVRAPDTPKSKPEKPSHLPIPSSGPNLVWEEDDLKDSKNLNPNIKRSKTRHRLSAMFTRFHRKQEAH</sequence>
<feature type="compositionally biased region" description="Polar residues" evidence="1">
    <location>
        <begin position="68"/>
        <end position="84"/>
    </location>
</feature>
<organism evidence="2 3">
    <name type="scientific">Penicillium chermesinum</name>
    <dbReference type="NCBI Taxonomy" id="63820"/>
    <lineage>
        <taxon>Eukaryota</taxon>
        <taxon>Fungi</taxon>
        <taxon>Dikarya</taxon>
        <taxon>Ascomycota</taxon>
        <taxon>Pezizomycotina</taxon>
        <taxon>Eurotiomycetes</taxon>
        <taxon>Eurotiomycetidae</taxon>
        <taxon>Eurotiales</taxon>
        <taxon>Aspergillaceae</taxon>
        <taxon>Penicillium</taxon>
    </lineage>
</organism>
<dbReference type="AlphaFoldDB" id="A0A9W9NSW7"/>
<dbReference type="GeneID" id="83203391"/>
<reference evidence="2" key="1">
    <citation type="submission" date="2022-11" db="EMBL/GenBank/DDBJ databases">
        <authorList>
            <person name="Petersen C."/>
        </authorList>
    </citation>
    <scope>NUCLEOTIDE SEQUENCE</scope>
    <source>
        <strain evidence="2">IBT 19713</strain>
    </source>
</reference>
<dbReference type="RefSeq" id="XP_058328978.1">
    <property type="nucleotide sequence ID" value="XM_058476088.1"/>
</dbReference>
<feature type="region of interest" description="Disordered" evidence="1">
    <location>
        <begin position="378"/>
        <end position="398"/>
    </location>
</feature>
<keyword evidence="3" id="KW-1185">Reference proteome</keyword>
<evidence type="ECO:0000256" key="1">
    <source>
        <dbReference type="SAM" id="MobiDB-lite"/>
    </source>
</evidence>
<accession>A0A9W9NSW7</accession>
<feature type="compositionally biased region" description="Low complexity" evidence="1">
    <location>
        <begin position="381"/>
        <end position="397"/>
    </location>
</feature>
<evidence type="ECO:0000313" key="3">
    <source>
        <dbReference type="Proteomes" id="UP001150941"/>
    </source>
</evidence>
<dbReference type="OrthoDB" id="5404323at2759"/>
<protein>
    <submittedName>
        <fullName evidence="2">Uncharacterized protein</fullName>
    </submittedName>
</protein>
<feature type="compositionally biased region" description="Basic and acidic residues" evidence="1">
    <location>
        <begin position="525"/>
        <end position="535"/>
    </location>
</feature>
<proteinExistence type="predicted"/>
<dbReference type="EMBL" id="JAPQKS010000005">
    <property type="protein sequence ID" value="KAJ5225567.1"/>
    <property type="molecule type" value="Genomic_DNA"/>
</dbReference>